<feature type="transmembrane region" description="Helical" evidence="1">
    <location>
        <begin position="33"/>
        <end position="60"/>
    </location>
</feature>
<feature type="transmembrane region" description="Helical" evidence="1">
    <location>
        <begin position="6"/>
        <end position="26"/>
    </location>
</feature>
<reference evidence="2 3" key="1">
    <citation type="submission" date="2020-04" db="EMBL/GenBank/DDBJ databases">
        <title>Description of novel Gluconacetobacter.</title>
        <authorList>
            <person name="Sombolestani A."/>
        </authorList>
    </citation>
    <scope>NUCLEOTIDE SEQUENCE [LARGE SCALE GENOMIC DNA]</scope>
    <source>
        <strain evidence="2 3">LMG 21312</strain>
    </source>
</reference>
<evidence type="ECO:0000256" key="1">
    <source>
        <dbReference type="SAM" id="Phobius"/>
    </source>
</evidence>
<feature type="transmembrane region" description="Helical" evidence="1">
    <location>
        <begin position="66"/>
        <end position="89"/>
    </location>
</feature>
<evidence type="ECO:0000313" key="2">
    <source>
        <dbReference type="EMBL" id="MBB2176723.1"/>
    </source>
</evidence>
<dbReference type="Proteomes" id="UP000561066">
    <property type="component" value="Unassembled WGS sequence"/>
</dbReference>
<dbReference type="EMBL" id="JABEQH010000017">
    <property type="protein sequence ID" value="MBB2176723.1"/>
    <property type="molecule type" value="Genomic_DNA"/>
</dbReference>
<gene>
    <name evidence="2" type="ORF">HLH21_12435</name>
</gene>
<evidence type="ECO:0000313" key="3">
    <source>
        <dbReference type="Proteomes" id="UP000561066"/>
    </source>
</evidence>
<keyword evidence="1" id="KW-0812">Transmembrane</keyword>
<sequence>MDHAIAIITGFLLGLFGLIVSAIAVIEQFVRTILASVGIVGELQTALLVILLAGLIVGAFRMFGGIFAVLICTILILMLAHAVFATTFLPAGGSV</sequence>
<name>A0A7W4J8X3_9PROT</name>
<dbReference type="RefSeq" id="WP_182944074.1">
    <property type="nucleotide sequence ID" value="NZ_JABEQH010000017.1"/>
</dbReference>
<accession>A0A7W4J8X3</accession>
<proteinExistence type="predicted"/>
<dbReference type="AlphaFoldDB" id="A0A7W4J8X3"/>
<keyword evidence="1" id="KW-0472">Membrane</keyword>
<keyword evidence="3" id="KW-1185">Reference proteome</keyword>
<keyword evidence="1" id="KW-1133">Transmembrane helix</keyword>
<protein>
    <submittedName>
        <fullName evidence="2">Uncharacterized protein</fullName>
    </submittedName>
</protein>
<comment type="caution">
    <text evidence="2">The sequence shown here is derived from an EMBL/GenBank/DDBJ whole genome shotgun (WGS) entry which is preliminary data.</text>
</comment>
<organism evidence="2 3">
    <name type="scientific">Gluconacetobacter johannae</name>
    <dbReference type="NCBI Taxonomy" id="112140"/>
    <lineage>
        <taxon>Bacteria</taxon>
        <taxon>Pseudomonadati</taxon>
        <taxon>Pseudomonadota</taxon>
        <taxon>Alphaproteobacteria</taxon>
        <taxon>Acetobacterales</taxon>
        <taxon>Acetobacteraceae</taxon>
        <taxon>Gluconacetobacter</taxon>
    </lineage>
</organism>